<proteinExistence type="predicted"/>
<dbReference type="GO" id="GO:0016853">
    <property type="term" value="F:isomerase activity"/>
    <property type="evidence" value="ECO:0007669"/>
    <property type="project" value="UniProtKB-KW"/>
</dbReference>
<dbReference type="NCBIfam" id="TIGR04183">
    <property type="entry name" value="Por_Secre_tail"/>
    <property type="match status" value="1"/>
</dbReference>
<dbReference type="Proteomes" id="UP000050454">
    <property type="component" value="Unassembled WGS sequence"/>
</dbReference>
<dbReference type="InterPro" id="IPR026444">
    <property type="entry name" value="Secre_tail"/>
</dbReference>
<evidence type="ECO:0000313" key="2">
    <source>
        <dbReference type="Proteomes" id="UP000050454"/>
    </source>
</evidence>
<comment type="caution">
    <text evidence="1">The sequence shown here is derived from an EMBL/GenBank/DDBJ whole genome shotgun (WGS) entry which is preliminary data.</text>
</comment>
<dbReference type="AlphaFoldDB" id="A0A0N8H9C2"/>
<dbReference type="STRING" id="1605367.AFM12_17185"/>
<dbReference type="OrthoDB" id="961724at2"/>
<protein>
    <submittedName>
        <fullName evidence="1">Sugar isomerase</fullName>
    </submittedName>
</protein>
<keyword evidence="1" id="KW-0413">Isomerase</keyword>
<name>A0A0N8H9C2_9BACT</name>
<gene>
    <name evidence="1" type="ORF">AFM12_17185</name>
</gene>
<reference evidence="1 2" key="1">
    <citation type="submission" date="2015-07" db="EMBL/GenBank/DDBJ databases">
        <title>The draft genome sequence of Leadbetterella sp. JN14-9.</title>
        <authorList>
            <person name="Liu Y."/>
            <person name="Du J."/>
            <person name="Shao Z."/>
        </authorList>
    </citation>
    <scope>NUCLEOTIDE SEQUENCE [LARGE SCALE GENOMIC DNA]</scope>
    <source>
        <strain evidence="1 2">JN14-9</strain>
    </source>
</reference>
<evidence type="ECO:0000313" key="1">
    <source>
        <dbReference type="EMBL" id="KPM46964.1"/>
    </source>
</evidence>
<keyword evidence="2" id="KW-1185">Reference proteome</keyword>
<dbReference type="EMBL" id="LGTQ01000013">
    <property type="protein sequence ID" value="KPM46964.1"/>
    <property type="molecule type" value="Genomic_DNA"/>
</dbReference>
<accession>A0A0N8H9C2</accession>
<sequence length="83" mass="9526">MNRKDDIVIYLNEEDAKVYVKVPKGPETHFQLQNLPGKILQEAVHDKGLHDFDLAGLPDGNYFVIVNQDDYIRSKKIVLGYQP</sequence>
<organism evidence="1 2">
    <name type="scientific">Jiulongibacter sediminis</name>
    <dbReference type="NCBI Taxonomy" id="1605367"/>
    <lineage>
        <taxon>Bacteria</taxon>
        <taxon>Pseudomonadati</taxon>
        <taxon>Bacteroidota</taxon>
        <taxon>Cytophagia</taxon>
        <taxon>Cytophagales</taxon>
        <taxon>Leadbetterellaceae</taxon>
        <taxon>Jiulongibacter</taxon>
    </lineage>
</organism>